<gene>
    <name evidence="5" type="ORF">HNQ81_001667</name>
</gene>
<evidence type="ECO:0000256" key="1">
    <source>
        <dbReference type="ARBA" id="ARBA00006484"/>
    </source>
</evidence>
<evidence type="ECO:0000256" key="4">
    <source>
        <dbReference type="RuleBase" id="RU000363"/>
    </source>
</evidence>
<keyword evidence="6" id="KW-1185">Reference proteome</keyword>
<dbReference type="PANTHER" id="PTHR43391">
    <property type="entry name" value="RETINOL DEHYDROGENASE-RELATED"/>
    <property type="match status" value="1"/>
</dbReference>
<dbReference type="InterPro" id="IPR002347">
    <property type="entry name" value="SDR_fam"/>
</dbReference>
<sequence>MMNEYYQGKVAAVTGAASGIGLGIATGLLERGAMAVYMADKDEESLNREAAVLNERFPGKAFALPTDVTDREQVEKLISSATNHDGHLDFVFNNAGMGMTIPTEQVTAELWQFIVNLNQMGVIYGTYAALPLMRKQGFGHIVNTASVAGLVPVPYQALYVATKAAVVKMTESLRYELEVEGISFSVICPGNVATAIFGKSAPPPGAVSVQEAVEYILAEVAKKSFDIVFLRRFAIL</sequence>
<dbReference type="PANTHER" id="PTHR43391:SF14">
    <property type="entry name" value="DEHYDROGENASE_REDUCTASE SDR FAMILY PROTEIN 7-LIKE"/>
    <property type="match status" value="1"/>
</dbReference>
<comment type="similarity">
    <text evidence="1 4">Belongs to the short-chain dehydrogenases/reductases (SDR) family.</text>
</comment>
<dbReference type="AlphaFoldDB" id="A0A840UZ55"/>
<keyword evidence="3" id="KW-0560">Oxidoreductase</keyword>
<dbReference type="EMBL" id="JACHEO010000007">
    <property type="protein sequence ID" value="MBB5347938.1"/>
    <property type="molecule type" value="Genomic_DNA"/>
</dbReference>
<evidence type="ECO:0000313" key="6">
    <source>
        <dbReference type="Proteomes" id="UP000539642"/>
    </source>
</evidence>
<evidence type="ECO:0000256" key="2">
    <source>
        <dbReference type="ARBA" id="ARBA00022857"/>
    </source>
</evidence>
<protein>
    <submittedName>
        <fullName evidence="5">NAD(P)-dependent dehydrogenase (Short-subunit alcohol dehydrogenase family)</fullName>
    </submittedName>
</protein>
<name>A0A840UZ55_9BACT</name>
<dbReference type="CDD" id="cd05233">
    <property type="entry name" value="SDR_c"/>
    <property type="match status" value="1"/>
</dbReference>
<dbReference type="PRINTS" id="PR00080">
    <property type="entry name" value="SDRFAMILY"/>
</dbReference>
<keyword evidence="2" id="KW-0521">NADP</keyword>
<evidence type="ECO:0000256" key="3">
    <source>
        <dbReference type="ARBA" id="ARBA00023002"/>
    </source>
</evidence>
<dbReference type="Proteomes" id="UP000539642">
    <property type="component" value="Unassembled WGS sequence"/>
</dbReference>
<accession>A0A840UZ55</accession>
<dbReference type="Pfam" id="PF00106">
    <property type="entry name" value="adh_short"/>
    <property type="match status" value="1"/>
</dbReference>
<comment type="caution">
    <text evidence="5">The sequence shown here is derived from an EMBL/GenBank/DDBJ whole genome shotgun (WGS) entry which is preliminary data.</text>
</comment>
<dbReference type="SUPFAM" id="SSF51735">
    <property type="entry name" value="NAD(P)-binding Rossmann-fold domains"/>
    <property type="match status" value="1"/>
</dbReference>
<proteinExistence type="inferred from homology"/>
<dbReference type="Gene3D" id="3.40.50.720">
    <property type="entry name" value="NAD(P)-binding Rossmann-like Domain"/>
    <property type="match status" value="1"/>
</dbReference>
<dbReference type="InterPro" id="IPR036291">
    <property type="entry name" value="NAD(P)-bd_dom_sf"/>
</dbReference>
<dbReference type="PRINTS" id="PR00081">
    <property type="entry name" value="GDHRDH"/>
</dbReference>
<dbReference type="GO" id="GO:0016491">
    <property type="term" value="F:oxidoreductase activity"/>
    <property type="evidence" value="ECO:0007669"/>
    <property type="project" value="UniProtKB-KW"/>
</dbReference>
<evidence type="ECO:0000313" key="5">
    <source>
        <dbReference type="EMBL" id="MBB5347938.1"/>
    </source>
</evidence>
<reference evidence="5 6" key="1">
    <citation type="submission" date="2020-08" db="EMBL/GenBank/DDBJ databases">
        <title>Genomic Encyclopedia of Type Strains, Phase IV (KMG-IV): sequencing the most valuable type-strain genomes for metagenomic binning, comparative biology and taxonomic classification.</title>
        <authorList>
            <person name="Goeker M."/>
        </authorList>
    </citation>
    <scope>NUCLEOTIDE SEQUENCE [LARGE SCALE GENOMIC DNA]</scope>
    <source>
        <strain evidence="5 6">DSM 28570</strain>
    </source>
</reference>
<dbReference type="RefSeq" id="WP_205240230.1">
    <property type="nucleotide sequence ID" value="NZ_JACHEO010000007.1"/>
</dbReference>
<organism evidence="5 6">
    <name type="scientific">Desulfoprunum benzoelyticum</name>
    <dbReference type="NCBI Taxonomy" id="1506996"/>
    <lineage>
        <taxon>Bacteria</taxon>
        <taxon>Pseudomonadati</taxon>
        <taxon>Thermodesulfobacteriota</taxon>
        <taxon>Desulfobulbia</taxon>
        <taxon>Desulfobulbales</taxon>
        <taxon>Desulfobulbaceae</taxon>
        <taxon>Desulfoprunum</taxon>
    </lineage>
</organism>